<accession>A0A1I6WB40</accession>
<evidence type="ECO:0000313" key="2">
    <source>
        <dbReference type="EMBL" id="SFT23226.1"/>
    </source>
</evidence>
<dbReference type="AlphaFoldDB" id="A0A1I6WB40"/>
<dbReference type="EMBL" id="FPAB01000017">
    <property type="protein sequence ID" value="SFT23226.1"/>
    <property type="molecule type" value="Genomic_DNA"/>
</dbReference>
<proteinExistence type="predicted"/>
<evidence type="ECO:0000256" key="1">
    <source>
        <dbReference type="SAM" id="SignalP"/>
    </source>
</evidence>
<organism evidence="2 3">
    <name type="scientific">Streptomyces harbinensis</name>
    <dbReference type="NCBI Taxonomy" id="1176198"/>
    <lineage>
        <taxon>Bacteria</taxon>
        <taxon>Bacillati</taxon>
        <taxon>Actinomycetota</taxon>
        <taxon>Actinomycetes</taxon>
        <taxon>Kitasatosporales</taxon>
        <taxon>Streptomycetaceae</taxon>
        <taxon>Streptomyces</taxon>
    </lineage>
</organism>
<feature type="signal peptide" evidence="1">
    <location>
        <begin position="1"/>
        <end position="34"/>
    </location>
</feature>
<evidence type="ECO:0000313" key="3">
    <source>
        <dbReference type="Proteomes" id="UP000198873"/>
    </source>
</evidence>
<reference evidence="3" key="1">
    <citation type="submission" date="2016-10" db="EMBL/GenBank/DDBJ databases">
        <authorList>
            <person name="Varghese N."/>
            <person name="Submissions S."/>
        </authorList>
    </citation>
    <scope>NUCLEOTIDE SEQUENCE [LARGE SCALE GENOMIC DNA]</scope>
    <source>
        <strain evidence="3">CGMCC 4.7047</strain>
    </source>
</reference>
<protein>
    <recommendedName>
        <fullName evidence="4">Secreted protein</fullName>
    </recommendedName>
</protein>
<keyword evidence="1" id="KW-0732">Signal</keyword>
<name>A0A1I6WB40_9ACTN</name>
<feature type="chain" id="PRO_5011493809" description="Secreted protein" evidence="1">
    <location>
        <begin position="35"/>
        <end position="94"/>
    </location>
</feature>
<dbReference type="Proteomes" id="UP000198873">
    <property type="component" value="Unassembled WGS sequence"/>
</dbReference>
<evidence type="ECO:0008006" key="4">
    <source>
        <dbReference type="Google" id="ProtNLM"/>
    </source>
</evidence>
<sequence>MNRIKKFFGVASAGVLMAGVLVGGTVATAGTAHATPSDCQRYLQDRGYSMTSDRIDGCAYGARDGIVRLFCVALLNNSGVSQSHTETACRLAAA</sequence>
<keyword evidence="3" id="KW-1185">Reference proteome</keyword>
<gene>
    <name evidence="2" type="ORF">SAMN05444716_1173</name>
</gene>